<protein>
    <submittedName>
        <fullName evidence="2">Uncharacterized protein</fullName>
    </submittedName>
</protein>
<keyword evidence="1" id="KW-1133">Transmembrane helix</keyword>
<organism evidence="2 3">
    <name type="scientific">Paenibacillus odorifer</name>
    <dbReference type="NCBI Taxonomy" id="189426"/>
    <lineage>
        <taxon>Bacteria</taxon>
        <taxon>Bacillati</taxon>
        <taxon>Bacillota</taxon>
        <taxon>Bacilli</taxon>
        <taxon>Bacillales</taxon>
        <taxon>Paenibacillaceae</taxon>
        <taxon>Paenibacillus</taxon>
    </lineage>
</organism>
<proteinExistence type="predicted"/>
<dbReference type="AlphaFoldDB" id="A0A1R0ZPA9"/>
<gene>
    <name evidence="2" type="ORF">BSK65_01590</name>
</gene>
<keyword evidence="1" id="KW-0472">Membrane</keyword>
<feature type="transmembrane region" description="Helical" evidence="1">
    <location>
        <begin position="6"/>
        <end position="25"/>
    </location>
</feature>
<evidence type="ECO:0000256" key="1">
    <source>
        <dbReference type="SAM" id="Phobius"/>
    </source>
</evidence>
<evidence type="ECO:0000313" key="2">
    <source>
        <dbReference type="EMBL" id="OME74408.1"/>
    </source>
</evidence>
<dbReference type="Proteomes" id="UP000187425">
    <property type="component" value="Unassembled WGS sequence"/>
</dbReference>
<dbReference type="PROSITE" id="PS51257">
    <property type="entry name" value="PROKAR_LIPOPROTEIN"/>
    <property type="match status" value="1"/>
</dbReference>
<comment type="caution">
    <text evidence="2">The sequence shown here is derived from an EMBL/GenBank/DDBJ whole genome shotgun (WGS) entry which is preliminary data.</text>
</comment>
<dbReference type="EMBL" id="MPTW01000001">
    <property type="protein sequence ID" value="OME74408.1"/>
    <property type="molecule type" value="Genomic_DNA"/>
</dbReference>
<sequence>MKSNQISIIVASLILGISFIIGCSITNGDKELEVDQDQTPSIVTADKLLMDIKETALYLNLTEDQVMNIIKTEHENLSRSGIFEGTMFPYIRVGNEYLFNKDLLTTWVSDASLNRRVYLNRQTK</sequence>
<name>A0A1R0ZPA9_9BACL</name>
<dbReference type="OrthoDB" id="2942251at2"/>
<dbReference type="RefSeq" id="WP_076282983.1">
    <property type="nucleotide sequence ID" value="NZ_MPTW01000001.1"/>
</dbReference>
<evidence type="ECO:0000313" key="3">
    <source>
        <dbReference type="Proteomes" id="UP000187425"/>
    </source>
</evidence>
<keyword evidence="1" id="KW-0812">Transmembrane</keyword>
<accession>A0A1R0ZPA9</accession>
<reference evidence="2 3" key="1">
    <citation type="submission" date="2016-11" db="EMBL/GenBank/DDBJ databases">
        <title>Paenibacillus species isolates.</title>
        <authorList>
            <person name="Beno S.M."/>
        </authorList>
    </citation>
    <scope>NUCLEOTIDE SEQUENCE [LARGE SCALE GENOMIC DNA]</scope>
    <source>
        <strain evidence="2 3">FSL H7-0443</strain>
    </source>
</reference>